<feature type="compositionally biased region" description="Polar residues" evidence="1">
    <location>
        <begin position="497"/>
        <end position="507"/>
    </location>
</feature>
<proteinExistence type="predicted"/>
<feature type="region of interest" description="Disordered" evidence="1">
    <location>
        <begin position="338"/>
        <end position="421"/>
    </location>
</feature>
<feature type="region of interest" description="Disordered" evidence="1">
    <location>
        <begin position="448"/>
        <end position="538"/>
    </location>
</feature>
<feature type="compositionally biased region" description="Low complexity" evidence="1">
    <location>
        <begin position="156"/>
        <end position="170"/>
    </location>
</feature>
<dbReference type="CDD" id="cd12087">
    <property type="entry name" value="TM_EGFR-like"/>
    <property type="match status" value="1"/>
</dbReference>
<sequence length="538" mass="54853">MERPPIRRELINPRMRRNPDDHLRRHTRHAHANRSNNDISRLNQRQDSSATSQMSHQDTTLSSRDTTTPRDTSHASPADPAQSSTAPIAQIILSAALFKSSADAAAAPTSIGSTSAPPPASPAPTDTRPGGASVASALSVAPASANSGSTALPNVASSTPSTASPSSLTVGSSIANSTSTIISSSTSTVTTPSTTTSSRGSSTPSGEVFAADFSSQTTSSSSIARASQQISVAATSIPTSSEAAPIAATPSAQGSATSQTNAPGASGAYGLGGSATETNAPGLTQNSQSQDSVPTPTVVGSVIGGVAGLSLILVILLFVFRRLKKKRKYDAAQQTIPGDDINASRSIDPPGGVHSGGPLAGVSAVAGSMARRLSRQSRPASIEAQTPPMTERGFERVSGRKLPSQFSPGVQGPAGATVYPSGSTMRYPSGSSHYPSGATASSAAFADDPFADSPFSDPPASPRSPTNTSSARRHLGDFTPIQPGQEVYQTGPGRTPTIHQVPNTPNFSMPHLVAPGASPLLRSATPDSRGSRFQEDFV</sequence>
<dbReference type="Proteomes" id="UP000327013">
    <property type="component" value="Unassembled WGS sequence"/>
</dbReference>
<evidence type="ECO:0000256" key="2">
    <source>
        <dbReference type="SAM" id="Phobius"/>
    </source>
</evidence>
<feature type="region of interest" description="Disordered" evidence="1">
    <location>
        <begin position="1"/>
        <end position="85"/>
    </location>
</feature>
<dbReference type="AlphaFoldDB" id="A0A5N6KTR6"/>
<protein>
    <submittedName>
        <fullName evidence="3">Uncharacterized protein</fullName>
    </submittedName>
</protein>
<feature type="transmembrane region" description="Helical" evidence="2">
    <location>
        <begin position="298"/>
        <end position="320"/>
    </location>
</feature>
<feature type="region of interest" description="Disordered" evidence="1">
    <location>
        <begin position="239"/>
        <end position="295"/>
    </location>
</feature>
<dbReference type="OrthoDB" id="5421784at2759"/>
<accession>A0A5N6KTR6</accession>
<feature type="compositionally biased region" description="Basic and acidic residues" evidence="1">
    <location>
        <begin position="529"/>
        <end position="538"/>
    </location>
</feature>
<organism evidence="3 4">
    <name type="scientific">Carpinus fangiana</name>
    <dbReference type="NCBI Taxonomy" id="176857"/>
    <lineage>
        <taxon>Eukaryota</taxon>
        <taxon>Viridiplantae</taxon>
        <taxon>Streptophyta</taxon>
        <taxon>Embryophyta</taxon>
        <taxon>Tracheophyta</taxon>
        <taxon>Spermatophyta</taxon>
        <taxon>Magnoliopsida</taxon>
        <taxon>eudicotyledons</taxon>
        <taxon>Gunneridae</taxon>
        <taxon>Pentapetalae</taxon>
        <taxon>rosids</taxon>
        <taxon>fabids</taxon>
        <taxon>Fagales</taxon>
        <taxon>Betulaceae</taxon>
        <taxon>Carpinus</taxon>
    </lineage>
</organism>
<gene>
    <name evidence="3" type="ORF">FH972_022848</name>
</gene>
<comment type="caution">
    <text evidence="3">The sequence shown here is derived from an EMBL/GenBank/DDBJ whole genome shotgun (WGS) entry which is preliminary data.</text>
</comment>
<feature type="compositionally biased region" description="Basic and acidic residues" evidence="1">
    <location>
        <begin position="1"/>
        <end position="23"/>
    </location>
</feature>
<evidence type="ECO:0000313" key="3">
    <source>
        <dbReference type="EMBL" id="KAB8343260.1"/>
    </source>
</evidence>
<feature type="region of interest" description="Disordered" evidence="1">
    <location>
        <begin position="108"/>
        <end position="170"/>
    </location>
</feature>
<dbReference type="EMBL" id="VIBQ01000012">
    <property type="protein sequence ID" value="KAB8343260.1"/>
    <property type="molecule type" value="Genomic_DNA"/>
</dbReference>
<evidence type="ECO:0000313" key="4">
    <source>
        <dbReference type="Proteomes" id="UP000327013"/>
    </source>
</evidence>
<keyword evidence="2" id="KW-0812">Transmembrane</keyword>
<keyword evidence="2" id="KW-1133">Transmembrane helix</keyword>
<feature type="compositionally biased region" description="Polar residues" evidence="1">
    <location>
        <begin position="376"/>
        <end position="388"/>
    </location>
</feature>
<evidence type="ECO:0000256" key="1">
    <source>
        <dbReference type="SAM" id="MobiDB-lite"/>
    </source>
</evidence>
<feature type="compositionally biased region" description="Polar residues" evidence="1">
    <location>
        <begin position="276"/>
        <end position="295"/>
    </location>
</feature>
<name>A0A5N6KTR6_9ROSI</name>
<feature type="compositionally biased region" description="Low complexity" evidence="1">
    <location>
        <begin position="182"/>
        <end position="205"/>
    </location>
</feature>
<feature type="compositionally biased region" description="Polar residues" evidence="1">
    <location>
        <begin position="33"/>
        <end position="57"/>
    </location>
</feature>
<feature type="compositionally biased region" description="Polar residues" evidence="1">
    <location>
        <begin position="250"/>
        <end position="261"/>
    </location>
</feature>
<reference evidence="3 4" key="1">
    <citation type="submission" date="2019-06" db="EMBL/GenBank/DDBJ databases">
        <title>A chromosomal-level reference genome of Carpinus fangiana (Coryloideae, Betulaceae).</title>
        <authorList>
            <person name="Yang X."/>
            <person name="Wang Z."/>
            <person name="Zhang L."/>
            <person name="Hao G."/>
            <person name="Liu J."/>
            <person name="Yang Y."/>
        </authorList>
    </citation>
    <scope>NUCLEOTIDE SEQUENCE [LARGE SCALE GENOMIC DNA]</scope>
    <source>
        <strain evidence="3">Cfa_2016G</strain>
        <tissue evidence="3">Leaf</tissue>
    </source>
</reference>
<keyword evidence="2" id="KW-0472">Membrane</keyword>
<keyword evidence="4" id="KW-1185">Reference proteome</keyword>
<feature type="compositionally biased region" description="Low complexity" evidence="1">
    <location>
        <begin position="123"/>
        <end position="147"/>
    </location>
</feature>
<feature type="region of interest" description="Disordered" evidence="1">
    <location>
        <begin position="182"/>
        <end position="208"/>
    </location>
</feature>